<keyword evidence="9 11" id="KW-1133">Transmembrane helix</keyword>
<dbReference type="PANTHER" id="PTHR43702:SF3">
    <property type="entry name" value="PROTEIN TSGA"/>
    <property type="match status" value="1"/>
</dbReference>
<dbReference type="GO" id="GO:1904659">
    <property type="term" value="P:D-glucose transmembrane transport"/>
    <property type="evidence" value="ECO:0007669"/>
    <property type="project" value="InterPro"/>
</dbReference>
<evidence type="ECO:0000256" key="9">
    <source>
        <dbReference type="ARBA" id="ARBA00022989"/>
    </source>
</evidence>
<keyword evidence="7" id="KW-0762">Sugar transport</keyword>
<dbReference type="InterPro" id="IPR011701">
    <property type="entry name" value="MFS"/>
</dbReference>
<proteinExistence type="inferred from homology"/>
<dbReference type="InterPro" id="IPR050375">
    <property type="entry name" value="MFS_TsgA-like"/>
</dbReference>
<keyword evidence="8 11" id="KW-0812">Transmembrane</keyword>
<gene>
    <name evidence="12" type="ORF">HDF14_000192</name>
</gene>
<evidence type="ECO:0000256" key="4">
    <source>
        <dbReference type="ARBA" id="ARBA00022448"/>
    </source>
</evidence>
<evidence type="ECO:0000256" key="1">
    <source>
        <dbReference type="ARBA" id="ARBA00003321"/>
    </source>
</evidence>
<dbReference type="AlphaFoldDB" id="A0A9X0QAC0"/>
<evidence type="ECO:0000256" key="3">
    <source>
        <dbReference type="ARBA" id="ARBA00009120"/>
    </source>
</evidence>
<protein>
    <submittedName>
        <fullName evidence="12">FHS family L-fucose permease-like MFS transporter</fullName>
    </submittedName>
</protein>
<evidence type="ECO:0000256" key="8">
    <source>
        <dbReference type="ARBA" id="ARBA00022692"/>
    </source>
</evidence>
<feature type="transmembrane region" description="Helical" evidence="11">
    <location>
        <begin position="386"/>
        <end position="405"/>
    </location>
</feature>
<evidence type="ECO:0000256" key="5">
    <source>
        <dbReference type="ARBA" id="ARBA00022475"/>
    </source>
</evidence>
<keyword evidence="5" id="KW-1003">Cell membrane</keyword>
<comment type="function">
    <text evidence="1">Intake of glucose and galactose.</text>
</comment>
<comment type="subcellular location">
    <subcellularLocation>
        <location evidence="2">Cell inner membrane</location>
        <topology evidence="2">Multi-pass membrane protein</topology>
    </subcellularLocation>
</comment>
<reference evidence="12 13" key="1">
    <citation type="submission" date="2020-08" db="EMBL/GenBank/DDBJ databases">
        <title>Genomic Encyclopedia of Type Strains, Phase IV (KMG-V): Genome sequencing to study the core and pangenomes of soil and plant-associated prokaryotes.</title>
        <authorList>
            <person name="Whitman W."/>
        </authorList>
    </citation>
    <scope>NUCLEOTIDE SEQUENCE [LARGE SCALE GENOMIC DNA]</scope>
    <source>
        <strain evidence="12 13">X5P2</strain>
    </source>
</reference>
<sequence length="426" mass="45231">MAIGVVGERSITTVSNVSRNYTVPQMLMVSLYFGIGFITALNDILVPHFKDLFHLTNVTALLVQFCFFGAYFVMSVPSGWIVGKIGYKSGIVVALSVMGLGLLLFLPASVIIFYPLFLFALFVVGSGLALLQVAINPYIGALGTPETASSRLNLAGGFNSIATTIAPRVGAAFIFIAAGASAAQLAHSVRMPYAILAICAFAMAIITAFVQLPDVIEKGGVRSQAGGSAWSFSHLRLGALAIFFYVGAEVAIGSIMITYLSQPSMGSLSHEAAARYVSLYWGGAMVGRFIGFVVLRKVRAQRALAFVSLVAALLIGVAIATHGHVAMWAVVSCGLFNSVMWPCIFPLSVHRLGCFTSQGSGILITMVVGGAVIPEIQGFLSDTVGYQRSFAIVLLCYIYIFFFAIRGHRNLNVESNTSAVSSGLTQ</sequence>
<dbReference type="RefSeq" id="WP_183972665.1">
    <property type="nucleotide sequence ID" value="NZ_JACHEB010000001.1"/>
</dbReference>
<keyword evidence="4" id="KW-0813">Transport</keyword>
<dbReference type="CDD" id="cd17394">
    <property type="entry name" value="MFS_FucP_like"/>
    <property type="match status" value="1"/>
</dbReference>
<comment type="similarity">
    <text evidence="3">Belongs to the major facilitator superfamily. FHS transporter (TC 2.A.1.7) family.</text>
</comment>
<feature type="transmembrane region" description="Helical" evidence="11">
    <location>
        <begin position="303"/>
        <end position="320"/>
    </location>
</feature>
<feature type="transmembrane region" description="Helical" evidence="11">
    <location>
        <begin position="26"/>
        <end position="46"/>
    </location>
</feature>
<comment type="caution">
    <text evidence="12">The sequence shown here is derived from an EMBL/GenBank/DDBJ whole genome shotgun (WGS) entry which is preliminary data.</text>
</comment>
<dbReference type="Gene3D" id="1.20.1250.20">
    <property type="entry name" value="MFS general substrate transporter like domains"/>
    <property type="match status" value="2"/>
</dbReference>
<evidence type="ECO:0000256" key="2">
    <source>
        <dbReference type="ARBA" id="ARBA00004429"/>
    </source>
</evidence>
<feature type="transmembrane region" description="Helical" evidence="11">
    <location>
        <begin position="326"/>
        <end position="349"/>
    </location>
</feature>
<evidence type="ECO:0000256" key="6">
    <source>
        <dbReference type="ARBA" id="ARBA00022519"/>
    </source>
</evidence>
<feature type="transmembrane region" description="Helical" evidence="11">
    <location>
        <begin position="52"/>
        <end position="73"/>
    </location>
</feature>
<evidence type="ECO:0000256" key="10">
    <source>
        <dbReference type="ARBA" id="ARBA00023136"/>
    </source>
</evidence>
<keyword evidence="13" id="KW-1185">Reference proteome</keyword>
<dbReference type="Proteomes" id="UP000535182">
    <property type="component" value="Unassembled WGS sequence"/>
</dbReference>
<accession>A0A9X0QAC0</accession>
<name>A0A9X0QAC0_9BACT</name>
<evidence type="ECO:0000256" key="11">
    <source>
        <dbReference type="SAM" id="Phobius"/>
    </source>
</evidence>
<organism evidence="12 13">
    <name type="scientific">Tunturiibacter gelidiferens</name>
    <dbReference type="NCBI Taxonomy" id="3069689"/>
    <lineage>
        <taxon>Bacteria</taxon>
        <taxon>Pseudomonadati</taxon>
        <taxon>Acidobacteriota</taxon>
        <taxon>Terriglobia</taxon>
        <taxon>Terriglobales</taxon>
        <taxon>Acidobacteriaceae</taxon>
        <taxon>Tunturiibacter</taxon>
    </lineage>
</organism>
<evidence type="ECO:0000313" key="12">
    <source>
        <dbReference type="EMBL" id="MBB5326598.1"/>
    </source>
</evidence>
<dbReference type="SUPFAM" id="SSF103473">
    <property type="entry name" value="MFS general substrate transporter"/>
    <property type="match status" value="1"/>
</dbReference>
<keyword evidence="6" id="KW-0997">Cell inner membrane</keyword>
<evidence type="ECO:0000256" key="7">
    <source>
        <dbReference type="ARBA" id="ARBA00022597"/>
    </source>
</evidence>
<feature type="transmembrane region" description="Helical" evidence="11">
    <location>
        <begin position="193"/>
        <end position="216"/>
    </location>
</feature>
<dbReference type="GO" id="GO:0005886">
    <property type="term" value="C:plasma membrane"/>
    <property type="evidence" value="ECO:0007669"/>
    <property type="project" value="UniProtKB-SubCell"/>
</dbReference>
<evidence type="ECO:0000313" key="13">
    <source>
        <dbReference type="Proteomes" id="UP000535182"/>
    </source>
</evidence>
<dbReference type="GO" id="GO:0055056">
    <property type="term" value="F:D-glucose transmembrane transporter activity"/>
    <property type="evidence" value="ECO:0007669"/>
    <property type="project" value="InterPro"/>
</dbReference>
<dbReference type="EMBL" id="JACHEB010000001">
    <property type="protein sequence ID" value="MBB5326598.1"/>
    <property type="molecule type" value="Genomic_DNA"/>
</dbReference>
<dbReference type="InterPro" id="IPR036259">
    <property type="entry name" value="MFS_trans_sf"/>
</dbReference>
<feature type="transmembrane region" description="Helical" evidence="11">
    <location>
        <begin position="85"/>
        <end position="106"/>
    </location>
</feature>
<dbReference type="Pfam" id="PF07690">
    <property type="entry name" value="MFS_1"/>
    <property type="match status" value="1"/>
</dbReference>
<feature type="transmembrane region" description="Helical" evidence="11">
    <location>
        <begin position="279"/>
        <end position="296"/>
    </location>
</feature>
<feature type="transmembrane region" description="Helical" evidence="11">
    <location>
        <begin position="361"/>
        <end position="380"/>
    </location>
</feature>
<feature type="transmembrane region" description="Helical" evidence="11">
    <location>
        <begin position="237"/>
        <end position="259"/>
    </location>
</feature>
<dbReference type="PANTHER" id="PTHR43702">
    <property type="entry name" value="L-FUCOSE-PROTON SYMPORTER"/>
    <property type="match status" value="1"/>
</dbReference>
<dbReference type="InterPro" id="IPR005964">
    <property type="entry name" value="Glc/Gal_transptr_bac"/>
</dbReference>
<keyword evidence="10 11" id="KW-0472">Membrane</keyword>
<dbReference type="GO" id="GO:0005354">
    <property type="term" value="F:galactose transmembrane transporter activity"/>
    <property type="evidence" value="ECO:0007669"/>
    <property type="project" value="InterPro"/>
</dbReference>
<dbReference type="NCBIfam" id="TIGR01272">
    <property type="entry name" value="gluP"/>
    <property type="match status" value="1"/>
</dbReference>